<sequence length="167" mass="17505">MSSPQDDFLLKSATAAQAAGHIFPEYAACEAALESGWGNSQLSQQANNLFGQKQSHPPVDGTGTLTLPTREFLNGAWVTVQANWVSFPDLASCFGARMALLQRLSGTYPHYQAALAATTGEQFINEVSQTWSTDPGRAGKVLAIYDAHSSAFAGLSSPSSAPAPAAS</sequence>
<protein>
    <submittedName>
        <fullName evidence="3">Mannosyl-glycoprotein endo-beta-N-acetylglucosamidase</fullName>
    </submittedName>
</protein>
<keyword evidence="1" id="KW-0378">Hydrolase</keyword>
<proteinExistence type="predicted"/>
<dbReference type="Pfam" id="PF01832">
    <property type="entry name" value="Glucosaminidase"/>
    <property type="match status" value="1"/>
</dbReference>
<dbReference type="EMBL" id="QVQT01000005">
    <property type="protein sequence ID" value="RFU15613.1"/>
    <property type="molecule type" value="Genomic_DNA"/>
</dbReference>
<dbReference type="AlphaFoldDB" id="A0A372IM13"/>
<dbReference type="Proteomes" id="UP000264702">
    <property type="component" value="Unassembled WGS sequence"/>
</dbReference>
<evidence type="ECO:0000256" key="1">
    <source>
        <dbReference type="ARBA" id="ARBA00022801"/>
    </source>
</evidence>
<dbReference type="InterPro" id="IPR002901">
    <property type="entry name" value="MGlyc_endo_b_GlcNAc-like_dom"/>
</dbReference>
<accession>A0A372IM13</accession>
<dbReference type="Gene3D" id="1.10.530.10">
    <property type="match status" value="1"/>
</dbReference>
<keyword evidence="4" id="KW-1185">Reference proteome</keyword>
<organism evidence="3 4">
    <name type="scientific">Paracidobacterium acidisoli</name>
    <dbReference type="NCBI Taxonomy" id="2303751"/>
    <lineage>
        <taxon>Bacteria</taxon>
        <taxon>Pseudomonadati</taxon>
        <taxon>Acidobacteriota</taxon>
        <taxon>Terriglobia</taxon>
        <taxon>Terriglobales</taxon>
        <taxon>Acidobacteriaceae</taxon>
        <taxon>Paracidobacterium</taxon>
    </lineage>
</organism>
<evidence type="ECO:0000259" key="2">
    <source>
        <dbReference type="SMART" id="SM00047"/>
    </source>
</evidence>
<comment type="caution">
    <text evidence="3">The sequence shown here is derived from an EMBL/GenBank/DDBJ whole genome shotgun (WGS) entry which is preliminary data.</text>
</comment>
<feature type="domain" description="Mannosyl-glycoprotein endo-beta-N-acetylglucosamidase-like" evidence="2">
    <location>
        <begin position="7"/>
        <end position="156"/>
    </location>
</feature>
<dbReference type="GO" id="GO:0004040">
    <property type="term" value="F:amidase activity"/>
    <property type="evidence" value="ECO:0007669"/>
    <property type="project" value="InterPro"/>
</dbReference>
<evidence type="ECO:0000313" key="3">
    <source>
        <dbReference type="EMBL" id="RFU15613.1"/>
    </source>
</evidence>
<reference evidence="3 4" key="1">
    <citation type="submission" date="2018-08" db="EMBL/GenBank/DDBJ databases">
        <title>Acidipila sp. 4G-K13, an acidobacterium isolated from forest soil.</title>
        <authorList>
            <person name="Gao Z.-H."/>
            <person name="Qiu L.-H."/>
        </authorList>
    </citation>
    <scope>NUCLEOTIDE SEQUENCE [LARGE SCALE GENOMIC DNA]</scope>
    <source>
        <strain evidence="3 4">4G-K13</strain>
    </source>
</reference>
<dbReference type="SMART" id="SM00047">
    <property type="entry name" value="LYZ2"/>
    <property type="match status" value="1"/>
</dbReference>
<dbReference type="OrthoDB" id="977752at2"/>
<dbReference type="InterPro" id="IPR051056">
    <property type="entry name" value="Glycosyl_Hydrolase_73"/>
</dbReference>
<dbReference type="PANTHER" id="PTHR33308:SF9">
    <property type="entry name" value="PEPTIDOGLYCAN HYDROLASE FLGJ"/>
    <property type="match status" value="1"/>
</dbReference>
<dbReference type="PANTHER" id="PTHR33308">
    <property type="entry name" value="PEPTIDOGLYCAN HYDROLASE FLGJ"/>
    <property type="match status" value="1"/>
</dbReference>
<evidence type="ECO:0000313" key="4">
    <source>
        <dbReference type="Proteomes" id="UP000264702"/>
    </source>
</evidence>
<gene>
    <name evidence="3" type="ORF">D0Y96_14215</name>
</gene>
<dbReference type="RefSeq" id="WP_117301146.1">
    <property type="nucleotide sequence ID" value="NZ_QVQT02000005.1"/>
</dbReference>
<name>A0A372IM13_9BACT</name>